<name>A0ABP5FC18_9ACTN</name>
<proteinExistence type="predicted"/>
<dbReference type="EMBL" id="BAAAQN010000006">
    <property type="protein sequence ID" value="GAA2019088.1"/>
    <property type="molecule type" value="Genomic_DNA"/>
</dbReference>
<evidence type="ECO:0000313" key="1">
    <source>
        <dbReference type="EMBL" id="GAA2019088.1"/>
    </source>
</evidence>
<reference evidence="2" key="1">
    <citation type="journal article" date="2019" name="Int. J. Syst. Evol. Microbiol.">
        <title>The Global Catalogue of Microorganisms (GCM) 10K type strain sequencing project: providing services to taxonomists for standard genome sequencing and annotation.</title>
        <authorList>
            <consortium name="The Broad Institute Genomics Platform"/>
            <consortium name="The Broad Institute Genome Sequencing Center for Infectious Disease"/>
            <person name="Wu L."/>
            <person name="Ma J."/>
        </authorList>
    </citation>
    <scope>NUCLEOTIDE SEQUENCE [LARGE SCALE GENOMIC DNA]</scope>
    <source>
        <strain evidence="2">JCM 16014</strain>
    </source>
</reference>
<organism evidence="1 2">
    <name type="scientific">Catenulispora yoronensis</name>
    <dbReference type="NCBI Taxonomy" id="450799"/>
    <lineage>
        <taxon>Bacteria</taxon>
        <taxon>Bacillati</taxon>
        <taxon>Actinomycetota</taxon>
        <taxon>Actinomycetes</taxon>
        <taxon>Catenulisporales</taxon>
        <taxon>Catenulisporaceae</taxon>
        <taxon>Catenulispora</taxon>
    </lineage>
</organism>
<accession>A0ABP5FC18</accession>
<dbReference type="RefSeq" id="WP_344664706.1">
    <property type="nucleotide sequence ID" value="NZ_BAAAQN010000006.1"/>
</dbReference>
<sequence>MNDEQAAQFMADLDTGCLGRAVAAARQEQCDARGTIAMLRAGVDAESADWLEERGTQNMNQIITETGAFLTWAQTAEPTCGPHCAPYNAFQQHPSDAREPR</sequence>
<protein>
    <submittedName>
        <fullName evidence="1">Uncharacterized protein</fullName>
    </submittedName>
</protein>
<dbReference type="Proteomes" id="UP001500751">
    <property type="component" value="Unassembled WGS sequence"/>
</dbReference>
<comment type="caution">
    <text evidence="1">The sequence shown here is derived from an EMBL/GenBank/DDBJ whole genome shotgun (WGS) entry which is preliminary data.</text>
</comment>
<gene>
    <name evidence="1" type="ORF">GCM10009839_14310</name>
</gene>
<keyword evidence="2" id="KW-1185">Reference proteome</keyword>
<evidence type="ECO:0000313" key="2">
    <source>
        <dbReference type="Proteomes" id="UP001500751"/>
    </source>
</evidence>